<gene>
    <name evidence="3" type="ORF">DJ017_18295</name>
</gene>
<protein>
    <submittedName>
        <fullName evidence="3">ABC transporter substrate-binding protein</fullName>
    </submittedName>
</protein>
<dbReference type="AlphaFoldDB" id="A0A328AB16"/>
<dbReference type="Pfam" id="PF03480">
    <property type="entry name" value="DctP"/>
    <property type="match status" value="1"/>
</dbReference>
<dbReference type="PANTHER" id="PTHR33376:SF15">
    <property type="entry name" value="BLL6794 PROTEIN"/>
    <property type="match status" value="1"/>
</dbReference>
<sequence>MRRLAALAASAALSLGLAACAPRADGPIVLTYATSYSPTHPFSRADTDWIRYVETASHGRLKIKPYWSGSLLSADQSMLEIRHGVADIGLITPIYVLGGAHLTSAQTAFYAGARSIDDQVAVYKCLAQAFPPLQRELDGLRVLMVQGGNLPGVITRDRPVRSPADIRGLRLRVPEENVGLVRALGGDPVSMPMSEVYPAMAKGVIDGVLVAPDALGALHLAEVAHYYSDLHTPRGAYPARAMSEARFRSLPPDLQKVLLDSEAVWEGSLSKNLGAAAKKGLAYGKGHGMTMIAVSPEAQQAFDAAYIDVTRRDASRLDRYGASGAAMLAYAQTLIANTPAGQPVACPKEQP</sequence>
<keyword evidence="1 2" id="KW-0732">Signal</keyword>
<dbReference type="Gene3D" id="3.40.190.170">
    <property type="entry name" value="Bacterial extracellular solute-binding protein, family 7"/>
    <property type="match status" value="1"/>
</dbReference>
<dbReference type="InterPro" id="IPR018389">
    <property type="entry name" value="DctP_fam"/>
</dbReference>
<dbReference type="RefSeq" id="WP_111530337.1">
    <property type="nucleotide sequence ID" value="NZ_JBHRSG010000003.1"/>
</dbReference>
<feature type="signal peptide" evidence="2">
    <location>
        <begin position="1"/>
        <end position="24"/>
    </location>
</feature>
<reference evidence="4" key="1">
    <citation type="submission" date="2018-05" db="EMBL/GenBank/DDBJ databases">
        <authorList>
            <person name="Li X."/>
        </authorList>
    </citation>
    <scope>NUCLEOTIDE SEQUENCE [LARGE SCALE GENOMIC DNA]</scope>
    <source>
        <strain evidence="4">LX32</strain>
    </source>
</reference>
<dbReference type="OrthoDB" id="9780733at2"/>
<name>A0A328AB16_9CAUL</name>
<dbReference type="PANTHER" id="PTHR33376">
    <property type="match status" value="1"/>
</dbReference>
<accession>A0A328AB16</accession>
<dbReference type="GO" id="GO:0055085">
    <property type="term" value="P:transmembrane transport"/>
    <property type="evidence" value="ECO:0007669"/>
    <property type="project" value="InterPro"/>
</dbReference>
<dbReference type="NCBIfam" id="NF037995">
    <property type="entry name" value="TRAP_S1"/>
    <property type="match status" value="1"/>
</dbReference>
<evidence type="ECO:0000313" key="4">
    <source>
        <dbReference type="Proteomes" id="UP000249254"/>
    </source>
</evidence>
<dbReference type="PROSITE" id="PS51257">
    <property type="entry name" value="PROKAR_LIPOPROTEIN"/>
    <property type="match status" value="1"/>
</dbReference>
<feature type="chain" id="PRO_5016313466" evidence="2">
    <location>
        <begin position="25"/>
        <end position="351"/>
    </location>
</feature>
<proteinExistence type="predicted"/>
<evidence type="ECO:0000256" key="1">
    <source>
        <dbReference type="ARBA" id="ARBA00022729"/>
    </source>
</evidence>
<dbReference type="InterPro" id="IPR038404">
    <property type="entry name" value="TRAP_DctP_sf"/>
</dbReference>
<keyword evidence="4" id="KW-1185">Reference proteome</keyword>
<dbReference type="EMBL" id="QFYQ01000002">
    <property type="protein sequence ID" value="RAK51775.1"/>
    <property type="molecule type" value="Genomic_DNA"/>
</dbReference>
<evidence type="ECO:0000313" key="3">
    <source>
        <dbReference type="EMBL" id="RAK51775.1"/>
    </source>
</evidence>
<evidence type="ECO:0000256" key="2">
    <source>
        <dbReference type="SAM" id="SignalP"/>
    </source>
</evidence>
<organism evidence="3 4">
    <name type="scientific">Phenylobacterium soli</name>
    <dbReference type="NCBI Taxonomy" id="2170551"/>
    <lineage>
        <taxon>Bacteria</taxon>
        <taxon>Pseudomonadati</taxon>
        <taxon>Pseudomonadota</taxon>
        <taxon>Alphaproteobacteria</taxon>
        <taxon>Caulobacterales</taxon>
        <taxon>Caulobacteraceae</taxon>
        <taxon>Phenylobacterium</taxon>
    </lineage>
</organism>
<dbReference type="Proteomes" id="UP000249254">
    <property type="component" value="Unassembled WGS sequence"/>
</dbReference>
<comment type="caution">
    <text evidence="3">The sequence shown here is derived from an EMBL/GenBank/DDBJ whole genome shotgun (WGS) entry which is preliminary data.</text>
</comment>